<dbReference type="RefSeq" id="WP_338003474.1">
    <property type="nucleotide sequence ID" value="NZ_JAOPKA010000004.1"/>
</dbReference>
<feature type="domain" description="NAD-dependent epimerase/dehydratase" evidence="2">
    <location>
        <begin position="4"/>
        <end position="240"/>
    </location>
</feature>
<dbReference type="PRINTS" id="PR01713">
    <property type="entry name" value="NUCEPIMERASE"/>
</dbReference>
<dbReference type="PANTHER" id="PTHR43000">
    <property type="entry name" value="DTDP-D-GLUCOSE 4,6-DEHYDRATASE-RELATED"/>
    <property type="match status" value="1"/>
</dbReference>
<comment type="caution">
    <text evidence="3">The sequence shown here is derived from an EMBL/GenBank/DDBJ whole genome shotgun (WGS) entry which is preliminary data.</text>
</comment>
<sequence>MTYLVTGVAGFIGSNIARHLLDEDYTVYGLDNLETGLESNLEELLQDQNFEFIDGDLRNRDDVHTAVADAQYVLHEGAVPSVPRSVDDPVLSTEANCTGTANLIAAAHETDVKKIVVASSSSVYGPTEISPKHENIPPNPVSPYALSKYYTEQLAVQASEYYDFDSVALRYFNVFGPHQDPESDYAAVIPKFIDMMVQGERPPIYGDGTQSRDFTYIDNVIQANLNAIESDITGEVLNVGCGDSYTINEIVNELNGILKTDIEPRYTDPRPGDVPHSKADISKASELIGYDPNVSFHEGLKRTVEWYRNEHC</sequence>
<reference evidence="3" key="1">
    <citation type="submission" date="2022-09" db="EMBL/GenBank/DDBJ databases">
        <title>Enrichment on poylsaccharides allowed isolation of novel metabolic and taxonomic groups of Haloarchaea.</title>
        <authorList>
            <person name="Sorokin D.Y."/>
            <person name="Elcheninov A.G."/>
            <person name="Khizhniak T.V."/>
            <person name="Kolganova T.V."/>
            <person name="Kublanov I.V."/>
        </authorList>
    </citation>
    <scope>NUCLEOTIDE SEQUENCE</scope>
    <source>
        <strain evidence="3">AArc-xg1-1</strain>
    </source>
</reference>
<gene>
    <name evidence="3" type="ORF">OB960_09535</name>
</gene>
<dbReference type="EMBL" id="JAOPKA010000004">
    <property type="protein sequence ID" value="MCU4741639.1"/>
    <property type="molecule type" value="Genomic_DNA"/>
</dbReference>
<dbReference type="Gene3D" id="3.90.25.10">
    <property type="entry name" value="UDP-galactose 4-epimerase, domain 1"/>
    <property type="match status" value="1"/>
</dbReference>
<evidence type="ECO:0000313" key="4">
    <source>
        <dbReference type="Proteomes" id="UP001321018"/>
    </source>
</evidence>
<dbReference type="Proteomes" id="UP001321018">
    <property type="component" value="Unassembled WGS sequence"/>
</dbReference>
<dbReference type="SUPFAM" id="SSF51735">
    <property type="entry name" value="NAD(P)-binding Rossmann-fold domains"/>
    <property type="match status" value="1"/>
</dbReference>
<comment type="similarity">
    <text evidence="1">Belongs to the NAD(P)-dependent epimerase/dehydratase family.</text>
</comment>
<dbReference type="AlphaFoldDB" id="A0AAP2YY20"/>
<dbReference type="InterPro" id="IPR036291">
    <property type="entry name" value="NAD(P)-bd_dom_sf"/>
</dbReference>
<evidence type="ECO:0000313" key="3">
    <source>
        <dbReference type="EMBL" id="MCU4741639.1"/>
    </source>
</evidence>
<proteinExistence type="inferred from homology"/>
<dbReference type="Pfam" id="PF01370">
    <property type="entry name" value="Epimerase"/>
    <property type="match status" value="1"/>
</dbReference>
<accession>A0AAP2YY20</accession>
<evidence type="ECO:0000256" key="1">
    <source>
        <dbReference type="ARBA" id="ARBA00007637"/>
    </source>
</evidence>
<dbReference type="Gene3D" id="3.40.50.720">
    <property type="entry name" value="NAD(P)-binding Rossmann-like Domain"/>
    <property type="match status" value="1"/>
</dbReference>
<protein>
    <submittedName>
        <fullName evidence="3">SDR family NAD(P)-dependent oxidoreductase</fullName>
    </submittedName>
</protein>
<evidence type="ECO:0000259" key="2">
    <source>
        <dbReference type="Pfam" id="PF01370"/>
    </source>
</evidence>
<dbReference type="InterPro" id="IPR001509">
    <property type="entry name" value="Epimerase_deHydtase"/>
</dbReference>
<organism evidence="3 4">
    <name type="scientific">Natronoglomus mannanivorans</name>
    <dbReference type="NCBI Taxonomy" id="2979990"/>
    <lineage>
        <taxon>Archaea</taxon>
        <taxon>Methanobacteriati</taxon>
        <taxon>Methanobacteriota</taxon>
        <taxon>Stenosarchaea group</taxon>
        <taxon>Halobacteria</taxon>
        <taxon>Halobacteriales</taxon>
        <taxon>Natrialbaceae</taxon>
        <taxon>Natronoglomus</taxon>
    </lineage>
</organism>
<name>A0AAP2YY20_9EURY</name>